<evidence type="ECO:0000256" key="7">
    <source>
        <dbReference type="ARBA" id="ARBA00022859"/>
    </source>
</evidence>
<protein>
    <submittedName>
        <fullName evidence="16">PR domain zinc finger protein 1</fullName>
    </submittedName>
</protein>
<evidence type="ECO:0000256" key="6">
    <source>
        <dbReference type="ARBA" id="ARBA00022833"/>
    </source>
</evidence>
<dbReference type="Proteomes" id="UP000008909">
    <property type="component" value="Unassembled WGS sequence"/>
</dbReference>
<feature type="region of interest" description="Disordered" evidence="14">
    <location>
        <begin position="1"/>
        <end position="26"/>
    </location>
</feature>
<evidence type="ECO:0000256" key="5">
    <source>
        <dbReference type="ARBA" id="ARBA00022771"/>
    </source>
</evidence>
<evidence type="ECO:0000256" key="10">
    <source>
        <dbReference type="ARBA" id="ARBA00023130"/>
    </source>
</evidence>
<gene>
    <name evidence="16" type="ORF">CLF_109333</name>
</gene>
<evidence type="ECO:0000259" key="15">
    <source>
        <dbReference type="PROSITE" id="PS50157"/>
    </source>
</evidence>
<dbReference type="GO" id="GO:0003677">
    <property type="term" value="F:DNA binding"/>
    <property type="evidence" value="ECO:0007669"/>
    <property type="project" value="UniProtKB-KW"/>
</dbReference>
<keyword evidence="3" id="KW-0479">Metal-binding</keyword>
<evidence type="ECO:0000256" key="2">
    <source>
        <dbReference type="ARBA" id="ARBA00022588"/>
    </source>
</evidence>
<dbReference type="Pfam" id="PF00096">
    <property type="entry name" value="zf-C2H2"/>
    <property type="match status" value="3"/>
</dbReference>
<evidence type="ECO:0000256" key="3">
    <source>
        <dbReference type="ARBA" id="ARBA00022723"/>
    </source>
</evidence>
<dbReference type="GO" id="GO:0002250">
    <property type="term" value="P:adaptive immune response"/>
    <property type="evidence" value="ECO:0007669"/>
    <property type="project" value="UniProtKB-KW"/>
</dbReference>
<keyword evidence="17" id="KW-1185">Reference proteome</keyword>
<comment type="subcellular location">
    <subcellularLocation>
        <location evidence="1">Nucleus</location>
    </subcellularLocation>
</comment>
<evidence type="ECO:0000256" key="4">
    <source>
        <dbReference type="ARBA" id="ARBA00022737"/>
    </source>
</evidence>
<feature type="domain" description="C2H2-type" evidence="15">
    <location>
        <begin position="637"/>
        <end position="664"/>
    </location>
</feature>
<feature type="region of interest" description="Disordered" evidence="14">
    <location>
        <begin position="148"/>
        <end position="199"/>
    </location>
</feature>
<evidence type="ECO:0000256" key="9">
    <source>
        <dbReference type="ARBA" id="ARBA00023125"/>
    </source>
</evidence>
<dbReference type="GO" id="GO:0008270">
    <property type="term" value="F:zinc ion binding"/>
    <property type="evidence" value="ECO:0007669"/>
    <property type="project" value="UniProtKB-KW"/>
</dbReference>
<feature type="domain" description="C2H2-type" evidence="15">
    <location>
        <begin position="609"/>
        <end position="636"/>
    </location>
</feature>
<organism evidence="16 17">
    <name type="scientific">Clonorchis sinensis</name>
    <name type="common">Chinese liver fluke</name>
    <dbReference type="NCBI Taxonomy" id="79923"/>
    <lineage>
        <taxon>Eukaryota</taxon>
        <taxon>Metazoa</taxon>
        <taxon>Spiralia</taxon>
        <taxon>Lophotrochozoa</taxon>
        <taxon>Platyhelminthes</taxon>
        <taxon>Trematoda</taxon>
        <taxon>Digenea</taxon>
        <taxon>Opisthorchiida</taxon>
        <taxon>Opisthorchiata</taxon>
        <taxon>Opisthorchiidae</taxon>
        <taxon>Clonorchis</taxon>
    </lineage>
</organism>
<feature type="compositionally biased region" description="Basic and acidic residues" evidence="14">
    <location>
        <begin position="1"/>
        <end position="13"/>
    </location>
</feature>
<keyword evidence="5 13" id="KW-0863">Zinc-finger</keyword>
<evidence type="ECO:0000256" key="8">
    <source>
        <dbReference type="ARBA" id="ARBA00023015"/>
    </source>
</evidence>
<keyword evidence="12" id="KW-0539">Nucleus</keyword>
<evidence type="ECO:0000313" key="16">
    <source>
        <dbReference type="EMBL" id="GAA27359.2"/>
    </source>
</evidence>
<dbReference type="EMBL" id="DF144110">
    <property type="protein sequence ID" value="GAA27359.2"/>
    <property type="molecule type" value="Genomic_DNA"/>
</dbReference>
<dbReference type="AlphaFoldDB" id="H2KUK5"/>
<evidence type="ECO:0000256" key="11">
    <source>
        <dbReference type="ARBA" id="ARBA00023163"/>
    </source>
</evidence>
<dbReference type="FunFam" id="3.30.160.60:FF:000132">
    <property type="entry name" value="PR domain zinc finger protein 1"/>
    <property type="match status" value="1"/>
</dbReference>
<dbReference type="GO" id="GO:0000981">
    <property type="term" value="F:DNA-binding transcription factor activity, RNA polymerase II-specific"/>
    <property type="evidence" value="ECO:0007669"/>
    <property type="project" value="TreeGrafter"/>
</dbReference>
<reference evidence="16" key="1">
    <citation type="journal article" date="2011" name="Genome Biol.">
        <title>The draft genome of the carcinogenic human liver fluke Clonorchis sinensis.</title>
        <authorList>
            <person name="Wang X."/>
            <person name="Chen W."/>
            <person name="Huang Y."/>
            <person name="Sun J."/>
            <person name="Men J."/>
            <person name="Liu H."/>
            <person name="Luo F."/>
            <person name="Guo L."/>
            <person name="Lv X."/>
            <person name="Deng C."/>
            <person name="Zhou C."/>
            <person name="Fan Y."/>
            <person name="Li X."/>
            <person name="Huang L."/>
            <person name="Hu Y."/>
            <person name="Liang C."/>
            <person name="Hu X."/>
            <person name="Xu J."/>
            <person name="Yu X."/>
        </authorList>
    </citation>
    <scope>NUCLEOTIDE SEQUENCE [LARGE SCALE GENOMIC DNA]</scope>
    <source>
        <strain evidence="16">Henan</strain>
    </source>
</reference>
<dbReference type="GO" id="GO:0005634">
    <property type="term" value="C:nucleus"/>
    <property type="evidence" value="ECO:0007669"/>
    <property type="project" value="UniProtKB-SubCell"/>
</dbReference>
<dbReference type="PANTHER" id="PTHR24394:SF44">
    <property type="entry name" value="ZINC FINGER PROTEIN 271-LIKE"/>
    <property type="match status" value="1"/>
</dbReference>
<evidence type="ECO:0000256" key="13">
    <source>
        <dbReference type="PROSITE-ProRule" id="PRU00042"/>
    </source>
</evidence>
<dbReference type="PROSITE" id="PS00028">
    <property type="entry name" value="ZINC_FINGER_C2H2_1"/>
    <property type="match status" value="4"/>
</dbReference>
<dbReference type="PROSITE" id="PS50157">
    <property type="entry name" value="ZINC_FINGER_C2H2_2"/>
    <property type="match status" value="4"/>
</dbReference>
<dbReference type="SMART" id="SM00355">
    <property type="entry name" value="ZnF_C2H2"/>
    <property type="match status" value="5"/>
</dbReference>
<keyword evidence="2" id="KW-0399">Innate immunity</keyword>
<dbReference type="GO" id="GO:0045087">
    <property type="term" value="P:innate immune response"/>
    <property type="evidence" value="ECO:0007669"/>
    <property type="project" value="UniProtKB-KW"/>
</dbReference>
<dbReference type="Gene3D" id="3.30.160.60">
    <property type="entry name" value="Classic Zinc Finger"/>
    <property type="match status" value="5"/>
</dbReference>
<feature type="compositionally biased region" description="Polar residues" evidence="14">
    <location>
        <begin position="174"/>
        <end position="199"/>
    </location>
</feature>
<sequence length="804" mass="90019">MNECEREREREQGSEQVNSNQHIKTQPALRQALSTSGCVQRSTNRRNQTKKTIHTMLTQPCSNWISRCVLGATNLSGDVGLGLTETVQAQLQGLQRYSSAQISELNQASASLLWGLDNVEHKTPDMVAMKNQAQSSLGLPYDDISVQREDQKSQHQQTNPTKKQEIGGVGSGMTLGTSADFSPGTESTELSTDSGNALLNLSGTPTLGTVQYDMYDHERTLEHTRGRSVSLVHSTTAPPLYTIDCLLSSTSSDPADRNKTVPPSCSDHPTATNLQQLDKLNCGVNLESEYSLKQQVQLLQLPFSFWFSVFYEMWMNRYAISRQMTAPQPQPLDFRLSSSRQDHGEQTTTNAVPLSSGASLFNVINTAPRITALLTNCHNTSLKPTSMAPNAYQKPSTEQQVGVMQSGGAEFCNTRHELNCCSSPSRLLSPIPSRGMAAATNVRSISPNGLLTSHFPSYENRPINTTLSTTHTPTEFHNYTCNDRCNRSSVRLPPVTAEFLPPFLSSSTSLTPKRLMEASISFMNTGATEHPKLNKQLDRLSHIPFSFPNTTENLWYAKARMSTDGIMTRFSRPSDLPRYSSTTRASEVKSRGHRSLPFPLTKRDGRMHYECNVCQKTFGQLSNLKVHLRTHTGERPFKCNLCDKGFTQLAHLQKHNLVHTGEKPHQCLVCQKRFSSTSNLKTHMRLHSGEKPFACKTCEVSFSQYIHLKLHRRLHSNERPFICPKCHLKFPKPADLKQHWITSTCYTGEDLPPDEQNGFQAIDAKLQLKPEMHVSKRERPAELNTTSKLAGYFRKECNKHLHLI</sequence>
<feature type="region of interest" description="Disordered" evidence="14">
    <location>
        <begin position="575"/>
        <end position="599"/>
    </location>
</feature>
<dbReference type="FunFam" id="3.30.160.60:FF:000211">
    <property type="entry name" value="PR domain zinc finger protein 1"/>
    <property type="match status" value="1"/>
</dbReference>
<feature type="compositionally biased region" description="Polar residues" evidence="14">
    <location>
        <begin position="14"/>
        <end position="24"/>
    </location>
</feature>
<evidence type="ECO:0000256" key="14">
    <source>
        <dbReference type="SAM" id="MobiDB-lite"/>
    </source>
</evidence>
<proteinExistence type="predicted"/>
<keyword evidence="11" id="KW-0804">Transcription</keyword>
<dbReference type="FunFam" id="3.30.160.60:FF:000100">
    <property type="entry name" value="Zinc finger 45-like"/>
    <property type="match status" value="1"/>
</dbReference>
<dbReference type="InterPro" id="IPR013087">
    <property type="entry name" value="Znf_C2H2_type"/>
</dbReference>
<dbReference type="SUPFAM" id="SSF57667">
    <property type="entry name" value="beta-beta-alpha zinc fingers"/>
    <property type="match status" value="3"/>
</dbReference>
<feature type="domain" description="C2H2-type" evidence="15">
    <location>
        <begin position="665"/>
        <end position="692"/>
    </location>
</feature>
<keyword evidence="4" id="KW-0677">Repeat</keyword>
<dbReference type="InterPro" id="IPR036236">
    <property type="entry name" value="Znf_C2H2_sf"/>
</dbReference>
<keyword evidence="6" id="KW-0862">Zinc</keyword>
<evidence type="ECO:0000256" key="1">
    <source>
        <dbReference type="ARBA" id="ARBA00004123"/>
    </source>
</evidence>
<keyword evidence="9" id="KW-0238">DNA-binding</keyword>
<keyword evidence="10" id="KW-1064">Adaptive immunity</keyword>
<dbReference type="FunFam" id="3.30.160.60:FF:000262">
    <property type="entry name" value="PR domain zinc finger protein 1"/>
    <property type="match status" value="1"/>
</dbReference>
<evidence type="ECO:0000256" key="12">
    <source>
        <dbReference type="ARBA" id="ARBA00023242"/>
    </source>
</evidence>
<keyword evidence="8" id="KW-0805">Transcription regulation</keyword>
<evidence type="ECO:0000313" key="17">
    <source>
        <dbReference type="Proteomes" id="UP000008909"/>
    </source>
</evidence>
<keyword evidence="7" id="KW-0391">Immunity</keyword>
<accession>H2KUK5</accession>
<dbReference type="PANTHER" id="PTHR24394">
    <property type="entry name" value="ZINC FINGER PROTEIN"/>
    <property type="match status" value="1"/>
</dbReference>
<dbReference type="GO" id="GO:0000122">
    <property type="term" value="P:negative regulation of transcription by RNA polymerase II"/>
    <property type="evidence" value="ECO:0007669"/>
    <property type="project" value="UniProtKB-ARBA"/>
</dbReference>
<feature type="domain" description="C2H2-type" evidence="15">
    <location>
        <begin position="693"/>
        <end position="720"/>
    </location>
</feature>
<name>H2KUK5_CLOSI</name>